<feature type="region of interest" description="Disordered" evidence="1">
    <location>
        <begin position="140"/>
        <end position="323"/>
    </location>
</feature>
<evidence type="ECO:0000256" key="1">
    <source>
        <dbReference type="SAM" id="MobiDB-lite"/>
    </source>
</evidence>
<dbReference type="Proteomes" id="UP000218209">
    <property type="component" value="Unassembled WGS sequence"/>
</dbReference>
<proteinExistence type="predicted"/>
<protein>
    <submittedName>
        <fullName evidence="2">Uncharacterized protein</fullName>
    </submittedName>
</protein>
<sequence>MVLVDGRVTRAWSCSFPLSKQSEMAKSHVANSRVPRLPTVNCDGNLDEETPHMHVRAPPWSLPTRHTRWLLLHVYHGPSPRWSPPRCLPGEVPRVGIAFWAARHRLRPHPLDNPHPRSHAGADDHGAGCDLSRRYQLHFHPLHGRQRGPTMRPRDKRVDGVGRPRDGRLDRPVAPVGDRPREAEAAPHPYRRRAVKDTLHRARDAQADGNRGETGVLGRWRWHGAGSRGGGRGRRGWEKMSRGRASRAIERNRGRRGKEGVGRDGRREKRRGESDSNSVLDPGETRKDGRNERDAAQGGCRREAGRPSTFGWPEDHSRFPNPV</sequence>
<reference evidence="2 3" key="1">
    <citation type="submission" date="2017-03" db="EMBL/GenBank/DDBJ databases">
        <title>WGS assembly of Porphyra umbilicalis.</title>
        <authorList>
            <person name="Brawley S.H."/>
            <person name="Blouin N.A."/>
            <person name="Ficko-Blean E."/>
            <person name="Wheeler G.L."/>
            <person name="Lohr M."/>
            <person name="Goodson H.V."/>
            <person name="Jenkins J.W."/>
            <person name="Blaby-Haas C.E."/>
            <person name="Helliwell K.E."/>
            <person name="Chan C."/>
            <person name="Marriage T."/>
            <person name="Bhattacharya D."/>
            <person name="Klein A.S."/>
            <person name="Badis Y."/>
            <person name="Brodie J."/>
            <person name="Cao Y."/>
            <person name="Collen J."/>
            <person name="Dittami S.M."/>
            <person name="Gachon C.M."/>
            <person name="Green B.R."/>
            <person name="Karpowicz S."/>
            <person name="Kim J.W."/>
            <person name="Kudahl U."/>
            <person name="Lin S."/>
            <person name="Michel G."/>
            <person name="Mittag M."/>
            <person name="Olson B.J."/>
            <person name="Pangilinan J."/>
            <person name="Peng Y."/>
            <person name="Qiu H."/>
            <person name="Shu S."/>
            <person name="Singer J.T."/>
            <person name="Smith A.G."/>
            <person name="Sprecher B.N."/>
            <person name="Wagner V."/>
            <person name="Wang W."/>
            <person name="Wang Z.-Y."/>
            <person name="Yan J."/>
            <person name="Yarish C."/>
            <person name="Zoeuner-Riek S."/>
            <person name="Zhuang Y."/>
            <person name="Zou Y."/>
            <person name="Lindquist E.A."/>
            <person name="Grimwood J."/>
            <person name="Barry K."/>
            <person name="Rokhsar D.S."/>
            <person name="Schmutz J."/>
            <person name="Stiller J.W."/>
            <person name="Grossman A.R."/>
            <person name="Prochnik S.E."/>
        </authorList>
    </citation>
    <scope>NUCLEOTIDE SEQUENCE [LARGE SCALE GENOMIC DNA]</scope>
    <source>
        <strain evidence="2">4086291</strain>
    </source>
</reference>
<feature type="region of interest" description="Disordered" evidence="1">
    <location>
        <begin position="110"/>
        <end position="129"/>
    </location>
</feature>
<accession>A0A1X6PAC1</accession>
<dbReference type="EMBL" id="KV918826">
    <property type="protein sequence ID" value="OSX77859.1"/>
    <property type="molecule type" value="Genomic_DNA"/>
</dbReference>
<feature type="compositionally biased region" description="Basic and acidic residues" evidence="1">
    <location>
        <begin position="152"/>
        <end position="171"/>
    </location>
</feature>
<evidence type="ECO:0000313" key="2">
    <source>
        <dbReference type="EMBL" id="OSX77859.1"/>
    </source>
</evidence>
<name>A0A1X6PAC1_PORUM</name>
<dbReference type="AlphaFoldDB" id="A0A1X6PAC1"/>
<feature type="compositionally biased region" description="Basic and acidic residues" evidence="1">
    <location>
        <begin position="313"/>
        <end position="323"/>
    </location>
</feature>
<feature type="compositionally biased region" description="Basic and acidic residues" evidence="1">
    <location>
        <begin position="235"/>
        <end position="274"/>
    </location>
</feature>
<gene>
    <name evidence="2" type="ORF">BU14_0130s0014</name>
</gene>
<feature type="compositionally biased region" description="Basic and acidic residues" evidence="1">
    <location>
        <begin position="195"/>
        <end position="206"/>
    </location>
</feature>
<organism evidence="2 3">
    <name type="scientific">Porphyra umbilicalis</name>
    <name type="common">Purple laver</name>
    <name type="synonym">Red alga</name>
    <dbReference type="NCBI Taxonomy" id="2786"/>
    <lineage>
        <taxon>Eukaryota</taxon>
        <taxon>Rhodophyta</taxon>
        <taxon>Bangiophyceae</taxon>
        <taxon>Bangiales</taxon>
        <taxon>Bangiaceae</taxon>
        <taxon>Porphyra</taxon>
    </lineage>
</organism>
<evidence type="ECO:0000313" key="3">
    <source>
        <dbReference type="Proteomes" id="UP000218209"/>
    </source>
</evidence>
<feature type="compositionally biased region" description="Basic and acidic residues" evidence="1">
    <location>
        <begin position="283"/>
        <end position="305"/>
    </location>
</feature>
<keyword evidence="3" id="KW-1185">Reference proteome</keyword>